<dbReference type="Proteomes" id="UP000252118">
    <property type="component" value="Unassembled WGS sequence"/>
</dbReference>
<evidence type="ECO:0000313" key="7">
    <source>
        <dbReference type="Proteomes" id="UP000252118"/>
    </source>
</evidence>
<dbReference type="NCBIfam" id="TIGR01593">
    <property type="entry name" value="holin_tox_secr"/>
    <property type="match status" value="1"/>
</dbReference>
<evidence type="ECO:0000256" key="2">
    <source>
        <dbReference type="ARBA" id="ARBA00022692"/>
    </source>
</evidence>
<evidence type="ECO:0000313" key="6">
    <source>
        <dbReference type="EMBL" id="RBP04005.1"/>
    </source>
</evidence>
<protein>
    <submittedName>
        <fullName evidence="6">Toxin secretion/phage lysis holin</fullName>
    </submittedName>
</protein>
<evidence type="ECO:0000256" key="5">
    <source>
        <dbReference type="ARBA" id="ARBA00023600"/>
    </source>
</evidence>
<keyword evidence="3" id="KW-1133">Transmembrane helix</keyword>
<proteinExistence type="inferred from homology"/>
<reference evidence="6 7" key="1">
    <citation type="submission" date="2018-06" db="EMBL/GenBank/DDBJ databases">
        <title>Freshwater and sediment microbial communities from various areas in North America, analyzing microbe dynamics in response to fracking.</title>
        <authorList>
            <person name="Lamendella R."/>
        </authorList>
    </citation>
    <scope>NUCLEOTIDE SEQUENCE [LARGE SCALE GENOMIC DNA]</scope>
    <source>
        <strain evidence="6 7">97B</strain>
    </source>
</reference>
<comment type="caution">
    <text evidence="6">The sequence shown here is derived from an EMBL/GenBank/DDBJ whole genome shotgun (WGS) entry which is preliminary data.</text>
</comment>
<name>A0A366ER97_9BACI</name>
<organism evidence="6 7">
    <name type="scientific">Rossellomorea aquimaris</name>
    <dbReference type="NCBI Taxonomy" id="189382"/>
    <lineage>
        <taxon>Bacteria</taxon>
        <taxon>Bacillati</taxon>
        <taxon>Bacillota</taxon>
        <taxon>Bacilli</taxon>
        <taxon>Bacillales</taxon>
        <taxon>Bacillaceae</taxon>
        <taxon>Rossellomorea</taxon>
    </lineage>
</organism>
<dbReference type="InterPro" id="IPR006480">
    <property type="entry name" value="Phage_holin_4_1"/>
</dbReference>
<accession>A0A366ER97</accession>
<dbReference type="GO" id="GO:0016020">
    <property type="term" value="C:membrane"/>
    <property type="evidence" value="ECO:0007669"/>
    <property type="project" value="UniProtKB-SubCell"/>
</dbReference>
<keyword evidence="4" id="KW-0472">Membrane</keyword>
<sequence>MEKSMLFVGSGLGAIILNLFGEWNSLLTILLIAVTLDYVTGMIASGIEGKLSSKFGLRGIGRKVLIFSLVTVAHLIDTILTNQHFIRNATIIFYLCNEMISIIENVGRAGVPVPEFLRKAVEVLKKKSK</sequence>
<comment type="similarity">
    <text evidence="5">Belongs to the bacteriophage holin family. Cp-1 holin subfamily.</text>
</comment>
<comment type="subcellular location">
    <subcellularLocation>
        <location evidence="1">Membrane</location>
        <topology evidence="1">Multi-pass membrane protein</topology>
    </subcellularLocation>
</comment>
<dbReference type="RefSeq" id="WP_258549652.1">
    <property type="nucleotide sequence ID" value="NZ_QNRJ01000007.1"/>
</dbReference>
<dbReference type="AlphaFoldDB" id="A0A366ER97"/>
<gene>
    <name evidence="6" type="ORF">DET59_107158</name>
</gene>
<evidence type="ECO:0000256" key="3">
    <source>
        <dbReference type="ARBA" id="ARBA00022989"/>
    </source>
</evidence>
<dbReference type="EMBL" id="QNRJ01000007">
    <property type="protein sequence ID" value="RBP04005.1"/>
    <property type="molecule type" value="Genomic_DNA"/>
</dbReference>
<evidence type="ECO:0000256" key="4">
    <source>
        <dbReference type="ARBA" id="ARBA00023136"/>
    </source>
</evidence>
<evidence type="ECO:0000256" key="1">
    <source>
        <dbReference type="ARBA" id="ARBA00004141"/>
    </source>
</evidence>
<keyword evidence="2" id="KW-0812">Transmembrane</keyword>
<dbReference type="Pfam" id="PF05105">
    <property type="entry name" value="Phage_holin_4_1"/>
    <property type="match status" value="1"/>
</dbReference>